<evidence type="ECO:0000313" key="5">
    <source>
        <dbReference type="Proteomes" id="UP000324705"/>
    </source>
</evidence>
<dbReference type="Pfam" id="PF23559">
    <property type="entry name" value="WHD_DRP"/>
    <property type="match status" value="1"/>
</dbReference>
<dbReference type="PANTHER" id="PTHR23155">
    <property type="entry name" value="DISEASE RESISTANCE PROTEIN RP"/>
    <property type="match status" value="1"/>
</dbReference>
<dbReference type="Gramene" id="TRITD2Bv1G218650.1">
    <property type="protein sequence ID" value="TRITD2Bv1G218650.1"/>
    <property type="gene ID" value="TRITD2Bv1G218650"/>
</dbReference>
<dbReference type="InterPro" id="IPR042197">
    <property type="entry name" value="Apaf_helical"/>
</dbReference>
<dbReference type="Pfam" id="PF25019">
    <property type="entry name" value="LRR_R13L1-DRL21"/>
    <property type="match status" value="1"/>
</dbReference>
<dbReference type="Gene3D" id="3.80.10.10">
    <property type="entry name" value="Ribonuclease Inhibitor"/>
    <property type="match status" value="1"/>
</dbReference>
<protein>
    <recommendedName>
        <fullName evidence="6">NB-ARC domain-containing protein</fullName>
    </recommendedName>
</protein>
<name>A0A9R1PXM2_TRITD</name>
<keyword evidence="5" id="KW-1185">Reference proteome</keyword>
<evidence type="ECO:0000259" key="3">
    <source>
        <dbReference type="Pfam" id="PF25019"/>
    </source>
</evidence>
<reference evidence="4 5" key="1">
    <citation type="submission" date="2017-09" db="EMBL/GenBank/DDBJ databases">
        <authorList>
            <consortium name="International Durum Wheat Genome Sequencing Consortium (IDWGSC)"/>
            <person name="Milanesi L."/>
        </authorList>
    </citation>
    <scope>NUCLEOTIDE SEQUENCE [LARGE SCALE GENOMIC DNA]</scope>
    <source>
        <strain evidence="5">cv. Svevo</strain>
    </source>
</reference>
<dbReference type="InterPro" id="IPR044974">
    <property type="entry name" value="Disease_R_plants"/>
</dbReference>
<feature type="domain" description="R13L1/DRL21-like LRR repeat region" evidence="3">
    <location>
        <begin position="402"/>
        <end position="525"/>
    </location>
</feature>
<evidence type="ECO:0008006" key="6">
    <source>
        <dbReference type="Google" id="ProtNLM"/>
    </source>
</evidence>
<dbReference type="PANTHER" id="PTHR23155:SF988">
    <property type="entry name" value="OS06G0707733 PROTEIN"/>
    <property type="match status" value="1"/>
</dbReference>
<dbReference type="Gene3D" id="1.10.10.10">
    <property type="entry name" value="Winged helix-like DNA-binding domain superfamily/Winged helix DNA-binding domain"/>
    <property type="match status" value="1"/>
</dbReference>
<dbReference type="GO" id="GO:0043531">
    <property type="term" value="F:ADP binding"/>
    <property type="evidence" value="ECO:0007669"/>
    <property type="project" value="InterPro"/>
</dbReference>
<feature type="domain" description="Disease resistance protein winged helix" evidence="2">
    <location>
        <begin position="129"/>
        <end position="198"/>
    </location>
</feature>
<keyword evidence="1" id="KW-0611">Plant defense</keyword>
<dbReference type="InterPro" id="IPR032675">
    <property type="entry name" value="LRR_dom_sf"/>
</dbReference>
<evidence type="ECO:0000313" key="4">
    <source>
        <dbReference type="EMBL" id="VAH51676.1"/>
    </source>
</evidence>
<dbReference type="InterPro" id="IPR058922">
    <property type="entry name" value="WHD_DRP"/>
</dbReference>
<dbReference type="Proteomes" id="UP000324705">
    <property type="component" value="Chromosome 2B"/>
</dbReference>
<dbReference type="SUPFAM" id="SSF52540">
    <property type="entry name" value="P-loop containing nucleoside triphosphate hydrolases"/>
    <property type="match status" value="1"/>
</dbReference>
<evidence type="ECO:0000259" key="2">
    <source>
        <dbReference type="Pfam" id="PF23559"/>
    </source>
</evidence>
<dbReference type="EMBL" id="LT934114">
    <property type="protein sequence ID" value="VAH51676.1"/>
    <property type="molecule type" value="Genomic_DNA"/>
</dbReference>
<dbReference type="InterPro" id="IPR036388">
    <property type="entry name" value="WH-like_DNA-bd_sf"/>
</dbReference>
<sequence length="674" mass="77551">MILVTTRLKNIAEQVKTIDRPKELYGLEHEEFKKLFLAFVFDDGKYPRNKPFLLEIGDQIMDKLKGSPLAAKTVGRLLSKELSLQHWKGVLKCKEWEKQTDNNEVMPALKLSYDFLPFHLQQCFSYSALFPEDYHFRSHELISLWTGLDILIPCGQHQTFEDVGLSNLNELIIHGFFREEQTDGDRRYVMHDLLHDLALKVASHDCLSLRLPNIGSVEIQPSTRHLSIITEDIGESDATSGEKLKSALEEMKTILEVEHLQTLMLFGKMDESFSKIFGDCFGEAYALRVLYLPNMMHPVESVLHNFSGLFHLRYLCLGTKDDQMHLPLSISKFYHLVILDLELWVGSRVLPEDMSNLSKLCHFYVPSDDQLHSGIYNVGKLKLLEELKMFQVNKKSEGFEPKQLEHLTKLRELGIYNLEKIHTKEEAAQAKLIERKHLRRLKLDWDCERSSVEPGVEAEVLENLQPHGDLQVLCIRGHGDLSCPTWMGDEFAVEALRSLYLDCVSWEVFPSLGKAWDLCELKLKHIARLKEIIIEETFCMLIKLELIGLGSFEKWGFLDVQESSMDADIFPCLQVLIIIDCPKLLGLPFSSHIVSQGWFHKLQKFRIEYCPQFSSVIPISWIGSLCSFSMQHVKLLEHFYNGSISSELHITGEDGLHSLDQVLDFDEETSLEKL</sequence>
<dbReference type="Gene3D" id="1.10.8.430">
    <property type="entry name" value="Helical domain of apoptotic protease-activating factors"/>
    <property type="match status" value="1"/>
</dbReference>
<proteinExistence type="predicted"/>
<accession>A0A9R1PXM2</accession>
<dbReference type="InterPro" id="IPR027417">
    <property type="entry name" value="P-loop_NTPase"/>
</dbReference>
<dbReference type="SUPFAM" id="SSF52058">
    <property type="entry name" value="L domain-like"/>
    <property type="match status" value="1"/>
</dbReference>
<gene>
    <name evidence="4" type="ORF">TRITD_2Bv1G218650</name>
</gene>
<evidence type="ECO:0000256" key="1">
    <source>
        <dbReference type="ARBA" id="ARBA00022821"/>
    </source>
</evidence>
<dbReference type="GO" id="GO:0098542">
    <property type="term" value="P:defense response to other organism"/>
    <property type="evidence" value="ECO:0007669"/>
    <property type="project" value="TreeGrafter"/>
</dbReference>
<dbReference type="AlphaFoldDB" id="A0A9R1PXM2"/>
<dbReference type="InterPro" id="IPR056789">
    <property type="entry name" value="LRR_R13L1-DRL21"/>
</dbReference>
<organism evidence="4 5">
    <name type="scientific">Triticum turgidum subsp. durum</name>
    <name type="common">Durum wheat</name>
    <name type="synonym">Triticum durum</name>
    <dbReference type="NCBI Taxonomy" id="4567"/>
    <lineage>
        <taxon>Eukaryota</taxon>
        <taxon>Viridiplantae</taxon>
        <taxon>Streptophyta</taxon>
        <taxon>Embryophyta</taxon>
        <taxon>Tracheophyta</taxon>
        <taxon>Spermatophyta</taxon>
        <taxon>Magnoliopsida</taxon>
        <taxon>Liliopsida</taxon>
        <taxon>Poales</taxon>
        <taxon>Poaceae</taxon>
        <taxon>BOP clade</taxon>
        <taxon>Pooideae</taxon>
        <taxon>Triticodae</taxon>
        <taxon>Triticeae</taxon>
        <taxon>Triticinae</taxon>
        <taxon>Triticum</taxon>
    </lineage>
</organism>